<evidence type="ECO:0000313" key="2">
    <source>
        <dbReference type="Proteomes" id="UP000749559"/>
    </source>
</evidence>
<dbReference type="EMBL" id="CAIIXF020000003">
    <property type="protein sequence ID" value="CAH1779471.1"/>
    <property type="molecule type" value="Genomic_DNA"/>
</dbReference>
<reference evidence="1" key="1">
    <citation type="submission" date="2022-03" db="EMBL/GenBank/DDBJ databases">
        <authorList>
            <person name="Martin C."/>
        </authorList>
    </citation>
    <scope>NUCLEOTIDE SEQUENCE</scope>
</reference>
<organism evidence="1 2">
    <name type="scientific">Owenia fusiformis</name>
    <name type="common">Polychaete worm</name>
    <dbReference type="NCBI Taxonomy" id="6347"/>
    <lineage>
        <taxon>Eukaryota</taxon>
        <taxon>Metazoa</taxon>
        <taxon>Spiralia</taxon>
        <taxon>Lophotrochozoa</taxon>
        <taxon>Annelida</taxon>
        <taxon>Polychaeta</taxon>
        <taxon>Sedentaria</taxon>
        <taxon>Canalipalpata</taxon>
        <taxon>Sabellida</taxon>
        <taxon>Oweniida</taxon>
        <taxon>Oweniidae</taxon>
        <taxon>Owenia</taxon>
    </lineage>
</organism>
<keyword evidence="2" id="KW-1185">Reference proteome</keyword>
<comment type="caution">
    <text evidence="1">The sequence shown here is derived from an EMBL/GenBank/DDBJ whole genome shotgun (WGS) entry which is preliminary data.</text>
</comment>
<sequence length="205" mass="23122">MDRSDAHISDTRHIYLEMIQSTSDCIPELSEVRTIPQVNENGDIDETYDEDGYILPENRRYQTVVIPLENNTGHGRHKAMNSAVRQGLVDKSDDNSKSEKNKNTKRDTKRNCCVILMITMVLIVATVCTASELIYSQTNDLNRENQPDISSNQSSTHNKYTGVISVKLSQQSDRYPNEATEYAGAMKNKSSYALCKGDPTIFFCL</sequence>
<proteinExistence type="predicted"/>
<protein>
    <submittedName>
        <fullName evidence="1">Uncharacterized protein</fullName>
    </submittedName>
</protein>
<dbReference type="Proteomes" id="UP000749559">
    <property type="component" value="Unassembled WGS sequence"/>
</dbReference>
<accession>A0A8J1XQV4</accession>
<gene>
    <name evidence="1" type="ORF">OFUS_LOCUS6277</name>
</gene>
<dbReference type="AlphaFoldDB" id="A0A8J1XQV4"/>
<name>A0A8J1XQV4_OWEFU</name>
<evidence type="ECO:0000313" key="1">
    <source>
        <dbReference type="EMBL" id="CAH1779471.1"/>
    </source>
</evidence>